<accession>A0A0F9FPG1</accession>
<sequence>MAMRWMDDVGAPLAVTAIDLVTETVAPQWNEYAAYGTAVGAWVANQSGMARSDFVKNMAIAATPWAAKAAYQRIRGMLGISGAGIHGKGINRWPAPLIEQPFGGARLT</sequence>
<name>A0A0F9FPG1_9ZZZZ</name>
<dbReference type="AlphaFoldDB" id="A0A0F9FPG1"/>
<gene>
    <name evidence="1" type="ORF">LCGC14_2280630</name>
</gene>
<dbReference type="EMBL" id="LAZR01031719">
    <property type="protein sequence ID" value="KKL52922.1"/>
    <property type="molecule type" value="Genomic_DNA"/>
</dbReference>
<protein>
    <submittedName>
        <fullName evidence="1">Uncharacterized protein</fullName>
    </submittedName>
</protein>
<comment type="caution">
    <text evidence="1">The sequence shown here is derived from an EMBL/GenBank/DDBJ whole genome shotgun (WGS) entry which is preliminary data.</text>
</comment>
<evidence type="ECO:0000313" key="1">
    <source>
        <dbReference type="EMBL" id="KKL52922.1"/>
    </source>
</evidence>
<organism evidence="1">
    <name type="scientific">marine sediment metagenome</name>
    <dbReference type="NCBI Taxonomy" id="412755"/>
    <lineage>
        <taxon>unclassified sequences</taxon>
        <taxon>metagenomes</taxon>
        <taxon>ecological metagenomes</taxon>
    </lineage>
</organism>
<proteinExistence type="predicted"/>
<reference evidence="1" key="1">
    <citation type="journal article" date="2015" name="Nature">
        <title>Complex archaea that bridge the gap between prokaryotes and eukaryotes.</title>
        <authorList>
            <person name="Spang A."/>
            <person name="Saw J.H."/>
            <person name="Jorgensen S.L."/>
            <person name="Zaremba-Niedzwiedzka K."/>
            <person name="Martijn J."/>
            <person name="Lind A.E."/>
            <person name="van Eijk R."/>
            <person name="Schleper C."/>
            <person name="Guy L."/>
            <person name="Ettema T.J."/>
        </authorList>
    </citation>
    <scope>NUCLEOTIDE SEQUENCE</scope>
</reference>